<feature type="transmembrane region" description="Helical" evidence="14">
    <location>
        <begin position="138"/>
        <end position="161"/>
    </location>
</feature>
<keyword evidence="2 12" id="KW-0813">Transport</keyword>
<evidence type="ECO:0000256" key="13">
    <source>
        <dbReference type="SAM" id="MobiDB-lite"/>
    </source>
</evidence>
<dbReference type="PRINTS" id="PR01320">
    <property type="entry name" value="KIRCHANNEL"/>
</dbReference>
<feature type="region of interest" description="Disordered" evidence="13">
    <location>
        <begin position="1"/>
        <end position="23"/>
    </location>
</feature>
<feature type="non-terminal residue" evidence="17">
    <location>
        <position position="1"/>
    </location>
</feature>
<evidence type="ECO:0000256" key="8">
    <source>
        <dbReference type="ARBA" id="ARBA00023065"/>
    </source>
</evidence>
<feature type="compositionally biased region" description="Basic and acidic residues" evidence="13">
    <location>
        <begin position="355"/>
        <end position="365"/>
    </location>
</feature>
<organism evidence="17 18">
    <name type="scientific">Polyodon spathula</name>
    <name type="common">North American paddlefish</name>
    <name type="synonym">Squalus spathula</name>
    <dbReference type="NCBI Taxonomy" id="7913"/>
    <lineage>
        <taxon>Eukaryota</taxon>
        <taxon>Metazoa</taxon>
        <taxon>Chordata</taxon>
        <taxon>Craniata</taxon>
        <taxon>Vertebrata</taxon>
        <taxon>Euteleostomi</taxon>
        <taxon>Actinopterygii</taxon>
        <taxon>Chondrostei</taxon>
        <taxon>Acipenseriformes</taxon>
        <taxon>Polyodontidae</taxon>
        <taxon>Polyodon</taxon>
    </lineage>
</organism>
<dbReference type="EMBL" id="JAAWVQ010009136">
    <property type="protein sequence ID" value="MBN3271242.1"/>
    <property type="molecule type" value="Genomic_DNA"/>
</dbReference>
<evidence type="ECO:0000256" key="6">
    <source>
        <dbReference type="ARBA" id="ARBA00022958"/>
    </source>
</evidence>
<dbReference type="Pfam" id="PF01007">
    <property type="entry name" value="IRK"/>
    <property type="match status" value="1"/>
</dbReference>
<evidence type="ECO:0000256" key="4">
    <source>
        <dbReference type="ARBA" id="ARBA00022692"/>
    </source>
</evidence>
<keyword evidence="4 12" id="KW-0812">Transmembrane</keyword>
<dbReference type="InterPro" id="IPR041647">
    <property type="entry name" value="IRK_C"/>
</dbReference>
<comment type="caution">
    <text evidence="17">The sequence shown here is derived from an EMBL/GenBank/DDBJ whole genome shotgun (WGS) entry which is preliminary data.</text>
</comment>
<feature type="transmembrane region" description="Helical" evidence="14">
    <location>
        <begin position="63"/>
        <end position="84"/>
    </location>
</feature>
<evidence type="ECO:0000256" key="3">
    <source>
        <dbReference type="ARBA" id="ARBA00022538"/>
    </source>
</evidence>
<evidence type="ECO:0000256" key="2">
    <source>
        <dbReference type="ARBA" id="ARBA00022448"/>
    </source>
</evidence>
<dbReference type="InterPro" id="IPR013518">
    <property type="entry name" value="K_chnl_inward-rec_Kir_cyto"/>
</dbReference>
<evidence type="ECO:0000256" key="14">
    <source>
        <dbReference type="SAM" id="Phobius"/>
    </source>
</evidence>
<evidence type="ECO:0000256" key="5">
    <source>
        <dbReference type="ARBA" id="ARBA00022882"/>
    </source>
</evidence>
<dbReference type="Proteomes" id="UP001166093">
    <property type="component" value="Unassembled WGS sequence"/>
</dbReference>
<keyword evidence="8 12" id="KW-0406">Ion transport</keyword>
<keyword evidence="5 12" id="KW-0851">Voltage-gated channel</keyword>
<dbReference type="SUPFAM" id="SSF81296">
    <property type="entry name" value="E set domains"/>
    <property type="match status" value="1"/>
</dbReference>
<evidence type="ECO:0000256" key="1">
    <source>
        <dbReference type="ARBA" id="ARBA00004141"/>
    </source>
</evidence>
<keyword evidence="7 14" id="KW-1133">Transmembrane helix</keyword>
<reference evidence="17" key="1">
    <citation type="journal article" date="2021" name="Cell">
        <title>Tracing the genetic footprints of vertebrate landing in non-teleost ray-finned fishes.</title>
        <authorList>
            <person name="Bi X."/>
            <person name="Wang K."/>
            <person name="Yang L."/>
            <person name="Pan H."/>
            <person name="Jiang H."/>
            <person name="Wei Q."/>
            <person name="Fang M."/>
            <person name="Yu H."/>
            <person name="Zhu C."/>
            <person name="Cai Y."/>
            <person name="He Y."/>
            <person name="Gan X."/>
            <person name="Zeng H."/>
            <person name="Yu D."/>
            <person name="Zhu Y."/>
            <person name="Jiang H."/>
            <person name="Qiu Q."/>
            <person name="Yang H."/>
            <person name="Zhang Y.E."/>
            <person name="Wang W."/>
            <person name="Zhu M."/>
            <person name="He S."/>
            <person name="Zhang G."/>
        </authorList>
    </citation>
    <scope>NUCLEOTIDE SEQUENCE</scope>
    <source>
        <strain evidence="17">Pddl_001</strain>
    </source>
</reference>
<keyword evidence="18" id="KW-1185">Reference proteome</keyword>
<comment type="similarity">
    <text evidence="12">Belongs to the inward rectifier-type potassium channel (TC 1.A.2.1) family.</text>
</comment>
<sequence>QVPTNRTLVVAGGGGGDPDKKRRQRYVEKDGKCNVHHGNVRETYRYLTDIFTTLVDLRWRLNLLVFTLVYTSTWVFFGFIWWLIAYIRGDLDHTEDHEWTPCVNNLNGFVSAFLFSIETETTIGYGYRVITDKCPEGIALLLVQAILGSIVNAFMVGCMFVKISQPNKRAETLMFSHKAVVSMRDSKLCLMFRVGDLRNSHIVEASIRAKLIRSKQTKEGEFIPLNQTDINVGFDTGDDRLFLVSPLIISHEFNELSPFWELSQAQLVRGRGGISISNYWTLAWTWMTCQARSSYLNSEVMWGQRFMPVLTLEEGFYEVDYDTFHSTYETPTPSCSAKELSELDTPPGNPPRLPRSQEEAERGETQDLINGDVNRME</sequence>
<keyword evidence="6 12" id="KW-0630">Potassium</keyword>
<evidence type="ECO:0000256" key="10">
    <source>
        <dbReference type="ARBA" id="ARBA00023303"/>
    </source>
</evidence>
<dbReference type="Pfam" id="PF17655">
    <property type="entry name" value="IRK_C"/>
    <property type="match status" value="1"/>
</dbReference>
<dbReference type="InterPro" id="IPR016449">
    <property type="entry name" value="K_chnl_inward-rec_Kir"/>
</dbReference>
<feature type="domain" description="Inward rectifier potassium channel C-terminal" evidence="16">
    <location>
        <begin position="173"/>
        <end position="342"/>
    </location>
</feature>
<evidence type="ECO:0000313" key="17">
    <source>
        <dbReference type="EMBL" id="MBN3271242.1"/>
    </source>
</evidence>
<dbReference type="InterPro" id="IPR014756">
    <property type="entry name" value="Ig_E-set"/>
</dbReference>
<dbReference type="InterPro" id="IPR040445">
    <property type="entry name" value="Kir_TM"/>
</dbReference>
<evidence type="ECO:0000256" key="11">
    <source>
        <dbReference type="ARBA" id="ARBA00034430"/>
    </source>
</evidence>
<evidence type="ECO:0000313" key="18">
    <source>
        <dbReference type="Proteomes" id="UP001166093"/>
    </source>
</evidence>
<keyword evidence="10 12" id="KW-0407">Ion channel</keyword>
<accession>A0ABS2XAN8</accession>
<dbReference type="PANTHER" id="PTHR11767:SF106">
    <property type="entry name" value="G PROTEIN-ACTIVATED INWARD RECTIFIER POTASSIUM CHANNEL 4-LIKE"/>
    <property type="match status" value="1"/>
</dbReference>
<feature type="non-terminal residue" evidence="17">
    <location>
        <position position="377"/>
    </location>
</feature>
<comment type="catalytic activity">
    <reaction evidence="11">
        <text>K(+)(in) = K(+)(out)</text>
        <dbReference type="Rhea" id="RHEA:29463"/>
        <dbReference type="ChEBI" id="CHEBI:29103"/>
    </reaction>
</comment>
<keyword evidence="9 14" id="KW-0472">Membrane</keyword>
<dbReference type="Gene3D" id="1.10.287.70">
    <property type="match status" value="1"/>
</dbReference>
<dbReference type="Gene3D" id="2.60.40.1400">
    <property type="entry name" value="G protein-activated inward rectifier potassium channel 1"/>
    <property type="match status" value="1"/>
</dbReference>
<evidence type="ECO:0000256" key="7">
    <source>
        <dbReference type="ARBA" id="ARBA00022989"/>
    </source>
</evidence>
<name>A0ABS2XAN8_POLSP</name>
<keyword evidence="3 12" id="KW-0633">Potassium transport</keyword>
<evidence type="ECO:0000256" key="9">
    <source>
        <dbReference type="ARBA" id="ARBA00023136"/>
    </source>
</evidence>
<gene>
    <name evidence="17" type="primary">Kcnj5_1</name>
    <name evidence="17" type="ORF">GTO93_0002398</name>
</gene>
<dbReference type="PIRSF" id="PIRSF005465">
    <property type="entry name" value="GIRK_kir"/>
    <property type="match status" value="1"/>
</dbReference>
<proteinExistence type="inferred from homology"/>
<dbReference type="PANTHER" id="PTHR11767">
    <property type="entry name" value="INWARD RECTIFIER POTASSIUM CHANNEL"/>
    <property type="match status" value="1"/>
</dbReference>
<evidence type="ECO:0000259" key="15">
    <source>
        <dbReference type="Pfam" id="PF01007"/>
    </source>
</evidence>
<feature type="region of interest" description="Disordered" evidence="13">
    <location>
        <begin position="332"/>
        <end position="377"/>
    </location>
</feature>
<evidence type="ECO:0000256" key="12">
    <source>
        <dbReference type="RuleBase" id="RU003822"/>
    </source>
</evidence>
<protein>
    <submittedName>
        <fullName evidence="17">KCNJ5 protein</fullName>
    </submittedName>
</protein>
<dbReference type="SUPFAM" id="SSF81324">
    <property type="entry name" value="Voltage-gated potassium channels"/>
    <property type="match status" value="1"/>
</dbReference>
<feature type="domain" description="Potassium channel inwardly rectifying transmembrane" evidence="15">
    <location>
        <begin position="27"/>
        <end position="166"/>
    </location>
</feature>
<comment type="subcellular location">
    <subcellularLocation>
        <location evidence="1 12">Membrane</location>
        <topology evidence="1 12">Multi-pass membrane protein</topology>
    </subcellularLocation>
</comment>
<evidence type="ECO:0000259" key="16">
    <source>
        <dbReference type="Pfam" id="PF17655"/>
    </source>
</evidence>